<gene>
    <name evidence="4" type="ORF">CHIRRI_LOCUS12329</name>
</gene>
<name>A0A9N9S6C9_9DIPT</name>
<dbReference type="Proteomes" id="UP001153620">
    <property type="component" value="Chromosome 3"/>
</dbReference>
<evidence type="ECO:0000313" key="5">
    <source>
        <dbReference type="Proteomes" id="UP001153620"/>
    </source>
</evidence>
<dbReference type="PANTHER" id="PTHR33215">
    <property type="entry name" value="PROTEIN DISTAL ANTENNA"/>
    <property type="match status" value="1"/>
</dbReference>
<dbReference type="InterPro" id="IPR051839">
    <property type="entry name" value="RD_transcriptional_regulator"/>
</dbReference>
<dbReference type="PANTHER" id="PTHR33215:SF13">
    <property type="entry name" value="PROTEIN DISTAL ANTENNA"/>
    <property type="match status" value="1"/>
</dbReference>
<accession>A0A9N9S6C9</accession>
<keyword evidence="5" id="KW-1185">Reference proteome</keyword>
<reference evidence="4" key="2">
    <citation type="submission" date="2022-10" db="EMBL/GenBank/DDBJ databases">
        <authorList>
            <consortium name="ENA_rothamsted_submissions"/>
            <consortium name="culmorum"/>
            <person name="King R."/>
        </authorList>
    </citation>
    <scope>NUCLEOTIDE SEQUENCE</scope>
</reference>
<dbReference type="SUPFAM" id="SSF46689">
    <property type="entry name" value="Homeodomain-like"/>
    <property type="match status" value="1"/>
</dbReference>
<keyword evidence="2" id="KW-0238">DNA-binding</keyword>
<dbReference type="Gene3D" id="1.10.10.60">
    <property type="entry name" value="Homeodomain-like"/>
    <property type="match status" value="1"/>
</dbReference>
<evidence type="ECO:0000259" key="3">
    <source>
        <dbReference type="PROSITE" id="PS51253"/>
    </source>
</evidence>
<evidence type="ECO:0000256" key="1">
    <source>
        <dbReference type="ARBA" id="ARBA00004123"/>
    </source>
</evidence>
<proteinExistence type="predicted"/>
<dbReference type="EMBL" id="OU895879">
    <property type="protein sequence ID" value="CAG9809508.1"/>
    <property type="molecule type" value="Genomic_DNA"/>
</dbReference>
<dbReference type="InterPro" id="IPR009057">
    <property type="entry name" value="Homeodomain-like_sf"/>
</dbReference>
<evidence type="ECO:0000313" key="4">
    <source>
        <dbReference type="EMBL" id="CAG9809508.1"/>
    </source>
</evidence>
<dbReference type="GO" id="GO:0005634">
    <property type="term" value="C:nucleus"/>
    <property type="evidence" value="ECO:0007669"/>
    <property type="project" value="UniProtKB-SubCell"/>
</dbReference>
<dbReference type="Pfam" id="PF03221">
    <property type="entry name" value="HTH_Tnp_Tc5"/>
    <property type="match status" value="1"/>
</dbReference>
<protein>
    <recommendedName>
        <fullName evidence="3">HTH CENPB-type domain-containing protein</fullName>
    </recommendedName>
</protein>
<dbReference type="InterPro" id="IPR006600">
    <property type="entry name" value="HTH_CenpB_DNA-bd_dom"/>
</dbReference>
<organism evidence="4 5">
    <name type="scientific">Chironomus riparius</name>
    <dbReference type="NCBI Taxonomy" id="315576"/>
    <lineage>
        <taxon>Eukaryota</taxon>
        <taxon>Metazoa</taxon>
        <taxon>Ecdysozoa</taxon>
        <taxon>Arthropoda</taxon>
        <taxon>Hexapoda</taxon>
        <taxon>Insecta</taxon>
        <taxon>Pterygota</taxon>
        <taxon>Neoptera</taxon>
        <taxon>Endopterygota</taxon>
        <taxon>Diptera</taxon>
        <taxon>Nematocera</taxon>
        <taxon>Chironomoidea</taxon>
        <taxon>Chironomidae</taxon>
        <taxon>Chironominae</taxon>
        <taxon>Chironomus</taxon>
    </lineage>
</organism>
<evidence type="ECO:0000256" key="2">
    <source>
        <dbReference type="ARBA" id="ARBA00023125"/>
    </source>
</evidence>
<dbReference type="PROSITE" id="PS51253">
    <property type="entry name" value="HTH_CENPB"/>
    <property type="match status" value="1"/>
</dbReference>
<comment type="subcellular location">
    <subcellularLocation>
        <location evidence="1">Nucleus</location>
    </subcellularLocation>
</comment>
<dbReference type="OrthoDB" id="7789973at2759"/>
<reference evidence="4" key="1">
    <citation type="submission" date="2022-01" db="EMBL/GenBank/DDBJ databases">
        <authorList>
            <person name="King R."/>
        </authorList>
    </citation>
    <scope>NUCLEOTIDE SEQUENCE</scope>
</reference>
<dbReference type="GO" id="GO:0003677">
    <property type="term" value="F:DNA binding"/>
    <property type="evidence" value="ECO:0007669"/>
    <property type="project" value="UniProtKB-KW"/>
</dbReference>
<dbReference type="AlphaFoldDB" id="A0A9N9S6C9"/>
<sequence length="383" mass="44634">MACIACEEVPKRINNIYRDDELKEKFENITGIAIYQNLFLCDPCSFILNQSYAFKEKCIEVYERDLIKYEPCQSTVMKTEIYDEHPEIEEEYLNSSINDSQVIQEEHLDEEENEETIIIDPLLDAAENSSKPRVRLRYTLKEKLKAIDLAERTTNRQAAKVLTIDESCIRKWRQQKEQIRNNGNQEACKITKKSLNIHQESQEMDCDTEIECEIQTEVVDETMVELKPVKEVRTRKSYSSGEKLEVVAFAEVTGNRQAAKIFKIDESCIRKWRNQKELLIEINQERGTRRKPNLRFPDVESRLKAFVLQKLNEGIVLKPSEIKAESIRIAEELNITNFKGTSSYIFKFMERYHFPSSSRGKGTKSAKKIIHDESVDITVVDIL</sequence>
<feature type="domain" description="HTH CENPB-type" evidence="3">
    <location>
        <begin position="287"/>
        <end position="358"/>
    </location>
</feature>